<evidence type="ECO:0000313" key="2">
    <source>
        <dbReference type="Proteomes" id="UP000008550"/>
    </source>
</evidence>
<dbReference type="AlphaFoldDB" id="B0TB61"/>
<evidence type="ECO:0000313" key="1">
    <source>
        <dbReference type="EMBL" id="ABZ83788.1"/>
    </source>
</evidence>
<proteinExistence type="predicted"/>
<dbReference type="EMBL" id="CP000930">
    <property type="protein sequence ID" value="ABZ83788.1"/>
    <property type="molecule type" value="Genomic_DNA"/>
</dbReference>
<protein>
    <submittedName>
        <fullName evidence="1">Uncharacterized protein</fullName>
    </submittedName>
</protein>
<accession>B0TB61</accession>
<organism evidence="1 2">
    <name type="scientific">Heliobacterium modesticaldum (strain ATCC 51547 / Ice1)</name>
    <dbReference type="NCBI Taxonomy" id="498761"/>
    <lineage>
        <taxon>Bacteria</taxon>
        <taxon>Bacillati</taxon>
        <taxon>Bacillota</taxon>
        <taxon>Clostridia</taxon>
        <taxon>Eubacteriales</taxon>
        <taxon>Heliobacteriaceae</taxon>
        <taxon>Heliomicrobium</taxon>
    </lineage>
</organism>
<sequence length="63" mass="6987">MAPLDSVYRKPKSLLTHPMDTSKGFFPFFGTLQSSDTITSVDGREERGIYLAAIGKPEQVTPR</sequence>
<dbReference type="KEGG" id="hmo:HM1_0768"/>
<gene>
    <name evidence="1" type="ORF">HM1_0768</name>
</gene>
<keyword evidence="2" id="KW-1185">Reference proteome</keyword>
<dbReference type="HOGENOM" id="CLU_2879709_0_0_9"/>
<dbReference type="Proteomes" id="UP000008550">
    <property type="component" value="Chromosome"/>
</dbReference>
<reference evidence="1 2" key="1">
    <citation type="journal article" date="2008" name="J. Bacteriol.">
        <title>The genome of Heliobacterium modesticaldum, a phototrophic representative of the Firmicutes containing the simplest photosynthetic apparatus.</title>
        <authorList>
            <person name="Sattley W.M."/>
            <person name="Madigan M.T."/>
            <person name="Swingley W.D."/>
            <person name="Cheung P.C."/>
            <person name="Clocksin K.M."/>
            <person name="Conrad A.L."/>
            <person name="Dejesa L.C."/>
            <person name="Honchak B.M."/>
            <person name="Jung D.O."/>
            <person name="Karbach L.E."/>
            <person name="Kurdoglu A."/>
            <person name="Lahiri S."/>
            <person name="Mastrian S.D."/>
            <person name="Page L.E."/>
            <person name="Taylor H.L."/>
            <person name="Wang Z.T."/>
            <person name="Raymond J."/>
            <person name="Chen M."/>
            <person name="Blankenship R.E."/>
            <person name="Touchman J.W."/>
        </authorList>
    </citation>
    <scope>NUCLEOTIDE SEQUENCE [LARGE SCALE GENOMIC DNA]</scope>
    <source>
        <strain evidence="2">ATCC 51547 / Ice1</strain>
    </source>
</reference>
<dbReference type="STRING" id="498761.HM1_0768"/>
<name>B0TB61_HELMI</name>